<dbReference type="InterPro" id="IPR011009">
    <property type="entry name" value="Kinase-like_dom_sf"/>
</dbReference>
<keyword evidence="1" id="KW-0547">Nucleotide-binding</keyword>
<dbReference type="PROSITE" id="PS00107">
    <property type="entry name" value="PROTEIN_KINASE_ATP"/>
    <property type="match status" value="1"/>
</dbReference>
<dbReference type="GO" id="GO:0004674">
    <property type="term" value="F:protein serine/threonine kinase activity"/>
    <property type="evidence" value="ECO:0007669"/>
    <property type="project" value="TreeGrafter"/>
</dbReference>
<dbReference type="PANTHER" id="PTHR44167:SF24">
    <property type="entry name" value="SERINE_THREONINE-PROTEIN KINASE CHK2"/>
    <property type="match status" value="1"/>
</dbReference>
<dbReference type="PROSITE" id="PS50011">
    <property type="entry name" value="PROTEIN_KINASE_DOM"/>
    <property type="match status" value="1"/>
</dbReference>
<feature type="region of interest" description="Disordered" evidence="2">
    <location>
        <begin position="1"/>
        <end position="27"/>
    </location>
</feature>
<evidence type="ECO:0000256" key="2">
    <source>
        <dbReference type="SAM" id="MobiDB-lite"/>
    </source>
</evidence>
<dbReference type="EMBL" id="JAFJYH010000324">
    <property type="protein sequence ID" value="KAG4413268.1"/>
    <property type="molecule type" value="Genomic_DNA"/>
</dbReference>
<dbReference type="CDD" id="cd00180">
    <property type="entry name" value="PKc"/>
    <property type="match status" value="1"/>
</dbReference>
<dbReference type="GO" id="GO:0044773">
    <property type="term" value="P:mitotic DNA damage checkpoint signaling"/>
    <property type="evidence" value="ECO:0007669"/>
    <property type="project" value="TreeGrafter"/>
</dbReference>
<name>A0A8H7T6S0_9HELO</name>
<reference evidence="4" key="1">
    <citation type="submission" date="2021-02" db="EMBL/GenBank/DDBJ databases">
        <title>Genome sequence Cadophora malorum strain M34.</title>
        <authorList>
            <person name="Stefanovic E."/>
            <person name="Vu D."/>
            <person name="Scully C."/>
            <person name="Dijksterhuis J."/>
            <person name="Roader J."/>
            <person name="Houbraken J."/>
        </authorList>
    </citation>
    <scope>NUCLEOTIDE SEQUENCE</scope>
    <source>
        <strain evidence="4">M34</strain>
    </source>
</reference>
<dbReference type="InterPro" id="IPR000719">
    <property type="entry name" value="Prot_kinase_dom"/>
</dbReference>
<evidence type="ECO:0000259" key="3">
    <source>
        <dbReference type="PROSITE" id="PS50011"/>
    </source>
</evidence>
<dbReference type="Proteomes" id="UP000664132">
    <property type="component" value="Unassembled WGS sequence"/>
</dbReference>
<dbReference type="Gene3D" id="1.10.510.10">
    <property type="entry name" value="Transferase(Phosphotransferase) domain 1"/>
    <property type="match status" value="1"/>
</dbReference>
<keyword evidence="1" id="KW-0067">ATP-binding</keyword>
<keyword evidence="5" id="KW-1185">Reference proteome</keyword>
<evidence type="ECO:0000256" key="1">
    <source>
        <dbReference type="PROSITE-ProRule" id="PRU10141"/>
    </source>
</evidence>
<gene>
    <name evidence="4" type="ORF">IFR04_013587</name>
</gene>
<dbReference type="Gene3D" id="3.30.200.20">
    <property type="entry name" value="Phosphorylase Kinase, domain 1"/>
    <property type="match status" value="1"/>
</dbReference>
<dbReference type="SUPFAM" id="SSF56112">
    <property type="entry name" value="Protein kinase-like (PK-like)"/>
    <property type="match status" value="1"/>
</dbReference>
<protein>
    <recommendedName>
        <fullName evidence="3">Protein kinase domain-containing protein</fullName>
    </recommendedName>
</protein>
<feature type="binding site" evidence="1">
    <location>
        <position position="118"/>
    </location>
    <ligand>
        <name>ATP</name>
        <dbReference type="ChEBI" id="CHEBI:30616"/>
    </ligand>
</feature>
<dbReference type="PANTHER" id="PTHR44167">
    <property type="entry name" value="OVARIAN-SPECIFIC SERINE/THREONINE-PROTEIN KINASE LOK-RELATED"/>
    <property type="match status" value="1"/>
</dbReference>
<dbReference type="GO" id="GO:0005524">
    <property type="term" value="F:ATP binding"/>
    <property type="evidence" value="ECO:0007669"/>
    <property type="project" value="UniProtKB-UniRule"/>
</dbReference>
<proteinExistence type="predicted"/>
<dbReference type="OrthoDB" id="4062651at2759"/>
<feature type="domain" description="Protein kinase" evidence="3">
    <location>
        <begin position="91"/>
        <end position="333"/>
    </location>
</feature>
<comment type="caution">
    <text evidence="4">The sequence shown here is derived from an EMBL/GenBank/DDBJ whole genome shotgun (WGS) entry which is preliminary data.</text>
</comment>
<evidence type="ECO:0000313" key="5">
    <source>
        <dbReference type="Proteomes" id="UP000664132"/>
    </source>
</evidence>
<dbReference type="GO" id="GO:0005634">
    <property type="term" value="C:nucleus"/>
    <property type="evidence" value="ECO:0007669"/>
    <property type="project" value="TreeGrafter"/>
</dbReference>
<accession>A0A8H7T6S0</accession>
<sequence>MSYRKYSDGSSSSSSSSSPRDNARPGAIPSKVLRKLLDFRPTSTQLSTRQTWHLPPQWTWDIRGGPRGQVHTSATDFQDAGGREYVDMAFPGKQKVLGKGAYGEVMRVSCNGRYLARKRTSIDPKDEEWMNSMDEINILKQLSHQHIAQLCGVYVLGQELYSLSYPVAEKDLYSFLREGKIYDPTWVQSLIGGLGCLSRALAYAHAAGIKHRDIHAGNVLVIGGTMILCDWGLSSASNGSPGRRAGYDVRAEDVRRLGRVFEDMILASQTDWNQMNKARIPTSRLKSKDILYRMTSGPKRIENADFGDLVKVMTSDEEKKRPTARQVADYLRLSDFAWAWRGGMPDGEGDVVCNTCGSCCV</sequence>
<organism evidence="4 5">
    <name type="scientific">Cadophora malorum</name>
    <dbReference type="NCBI Taxonomy" id="108018"/>
    <lineage>
        <taxon>Eukaryota</taxon>
        <taxon>Fungi</taxon>
        <taxon>Dikarya</taxon>
        <taxon>Ascomycota</taxon>
        <taxon>Pezizomycotina</taxon>
        <taxon>Leotiomycetes</taxon>
        <taxon>Helotiales</taxon>
        <taxon>Ploettnerulaceae</taxon>
        <taxon>Cadophora</taxon>
    </lineage>
</organism>
<evidence type="ECO:0000313" key="4">
    <source>
        <dbReference type="EMBL" id="KAG4413268.1"/>
    </source>
</evidence>
<dbReference type="Pfam" id="PF00069">
    <property type="entry name" value="Pkinase"/>
    <property type="match status" value="1"/>
</dbReference>
<dbReference type="AlphaFoldDB" id="A0A8H7T6S0"/>
<dbReference type="InterPro" id="IPR017441">
    <property type="entry name" value="Protein_kinase_ATP_BS"/>
</dbReference>